<proteinExistence type="predicted"/>
<dbReference type="Proteomes" id="UP000694920">
    <property type="component" value="Unplaced"/>
</dbReference>
<dbReference type="InterPro" id="IPR052849">
    <property type="entry name" value="MORN_repeat_protein"/>
</dbReference>
<organism evidence="1 2">
    <name type="scientific">Cephus cinctus</name>
    <name type="common">Wheat stem sawfly</name>
    <dbReference type="NCBI Taxonomy" id="211228"/>
    <lineage>
        <taxon>Eukaryota</taxon>
        <taxon>Metazoa</taxon>
        <taxon>Ecdysozoa</taxon>
        <taxon>Arthropoda</taxon>
        <taxon>Hexapoda</taxon>
        <taxon>Insecta</taxon>
        <taxon>Pterygota</taxon>
        <taxon>Neoptera</taxon>
        <taxon>Endopterygota</taxon>
        <taxon>Hymenoptera</taxon>
        <taxon>Cephoidea</taxon>
        <taxon>Cephidae</taxon>
        <taxon>Cephus</taxon>
    </lineage>
</organism>
<protein>
    <submittedName>
        <fullName evidence="2">Radial spoke head 1 homolog isoform X1</fullName>
    </submittedName>
</protein>
<accession>A0AAJ7R9D7</accession>
<sequence>MSGQRVITSKSSVVDAGEANYINIRKGDGMFTFPNGDRYEGGYKIHLDKHILVKQDYGIYQTENFDKYEATWDGDKIKHNFSVRYSNGMRYRGGIDVEGALNGHGIYTFPDGSSVDATWQENKPILNVIYREPLGFVWNSEYASGVLITSICYYYMFRC</sequence>
<keyword evidence="1" id="KW-1185">Reference proteome</keyword>
<gene>
    <name evidence="2" type="primary">LOC112493749</name>
</gene>
<dbReference type="GeneID" id="112493749"/>
<name>A0AAJ7R9D7_CEPCN</name>
<evidence type="ECO:0000313" key="1">
    <source>
        <dbReference type="Proteomes" id="UP000694920"/>
    </source>
</evidence>
<dbReference type="RefSeq" id="XP_024936407.1">
    <property type="nucleotide sequence ID" value="XM_025080639.1"/>
</dbReference>
<dbReference type="KEGG" id="ccin:112493749"/>
<dbReference type="SUPFAM" id="SSF82185">
    <property type="entry name" value="Histone H3 K4-specific methyltransferase SET7/9 N-terminal domain"/>
    <property type="match status" value="1"/>
</dbReference>
<dbReference type="AlphaFoldDB" id="A0AAJ7R9D7"/>
<dbReference type="PANTHER" id="PTHR46917:SF1">
    <property type="entry name" value="MORN REPEAT-CONTAINING PROTEIN 2"/>
    <property type="match status" value="1"/>
</dbReference>
<dbReference type="Gene3D" id="2.20.110.10">
    <property type="entry name" value="Histone H3 K4-specific methyltransferase SET7/9 N-terminal domain"/>
    <property type="match status" value="1"/>
</dbReference>
<reference evidence="2" key="1">
    <citation type="submission" date="2025-08" db="UniProtKB">
        <authorList>
            <consortium name="RefSeq"/>
        </authorList>
    </citation>
    <scope>IDENTIFICATION</scope>
</reference>
<evidence type="ECO:0000313" key="2">
    <source>
        <dbReference type="RefSeq" id="XP_024936407.1"/>
    </source>
</evidence>
<dbReference type="PANTHER" id="PTHR46917">
    <property type="entry name" value="MORN REPEAT-CONTAINING PROTEIN 2"/>
    <property type="match status" value="1"/>
</dbReference>